<dbReference type="AlphaFoldDB" id="A0A423JD79"/>
<evidence type="ECO:0000256" key="4">
    <source>
        <dbReference type="SAM" id="MobiDB-lite"/>
    </source>
</evidence>
<protein>
    <submittedName>
        <fullName evidence="6">Porin</fullName>
    </submittedName>
</protein>
<sequence>MNIAKLSSLSLAVIAATTQLAIAGQQQEANGFIEDSSLGLLNRNFYMNRDFRNGGSNSQGTNGSKPASERNGYREEWAQGAILNFASGFTQGTIGFGTDAFAYGGVKLDTGRGRAGNGLLPISNNRTAEAEVPDSYGEIGGAVKMRISSTVLKYGEQRPTAPVFATGDNRLLPETATGFQLSSKEFDAFSFEAGHFTAFNNRASTNSDDGLFTTYGGTEADSVDFIGGTYKVNNNLSLMAYTSEAVNVWRQHFGSASYTIPLADQQSLNFGLTVYKTEDQGDARAGKLDTTSWSAKAAYAFGAHKLTLAYQKIDGDEYFDYIGVDSIWLANSIQYSDFNAPNERSIQARYDLNMATFGIPGLSFMARYVKGDQIDGTKADPNGAYANKVGDDQKEWERDLEAKYVVQEGAAKDLSFRLRQATHRATSFESDIDEVRLIIEYPLSIL</sequence>
<evidence type="ECO:0000256" key="5">
    <source>
        <dbReference type="SAM" id="SignalP"/>
    </source>
</evidence>
<comment type="caution">
    <text evidence="6">The sequence shown here is derived from an EMBL/GenBank/DDBJ whole genome shotgun (WGS) entry which is preliminary data.</text>
</comment>
<evidence type="ECO:0000313" key="7">
    <source>
        <dbReference type="Proteomes" id="UP000283260"/>
    </source>
</evidence>
<keyword evidence="3 5" id="KW-0732">Signal</keyword>
<dbReference type="InterPro" id="IPR005318">
    <property type="entry name" value="OM_porin_bac"/>
</dbReference>
<dbReference type="RefSeq" id="WP_123494835.1">
    <property type="nucleotide sequence ID" value="NZ_MOBL01000004.1"/>
</dbReference>
<feature type="compositionally biased region" description="Low complexity" evidence="4">
    <location>
        <begin position="53"/>
        <end position="64"/>
    </location>
</feature>
<accession>A0A423JD79</accession>
<organism evidence="6 7">
    <name type="scientific">Pseudomonas frederiksbergensis</name>
    <dbReference type="NCBI Taxonomy" id="104087"/>
    <lineage>
        <taxon>Bacteria</taxon>
        <taxon>Pseudomonadati</taxon>
        <taxon>Pseudomonadota</taxon>
        <taxon>Gammaproteobacteria</taxon>
        <taxon>Pseudomonadales</taxon>
        <taxon>Pseudomonadaceae</taxon>
        <taxon>Pseudomonas</taxon>
    </lineage>
</organism>
<dbReference type="GO" id="GO:0015288">
    <property type="term" value="F:porin activity"/>
    <property type="evidence" value="ECO:0007669"/>
    <property type="project" value="TreeGrafter"/>
</dbReference>
<dbReference type="Proteomes" id="UP000283260">
    <property type="component" value="Unassembled WGS sequence"/>
</dbReference>
<dbReference type="EMBL" id="MOBL01000004">
    <property type="protein sequence ID" value="RON35664.1"/>
    <property type="molecule type" value="Genomic_DNA"/>
</dbReference>
<comment type="similarity">
    <text evidence="1">Belongs to the outer membrane porin (Opr) (TC 1.B.25) family.</text>
</comment>
<dbReference type="GO" id="GO:0016020">
    <property type="term" value="C:membrane"/>
    <property type="evidence" value="ECO:0007669"/>
    <property type="project" value="InterPro"/>
</dbReference>
<evidence type="ECO:0000256" key="2">
    <source>
        <dbReference type="ARBA" id="ARBA00022448"/>
    </source>
</evidence>
<feature type="region of interest" description="Disordered" evidence="4">
    <location>
        <begin position="51"/>
        <end position="72"/>
    </location>
</feature>
<feature type="signal peptide" evidence="5">
    <location>
        <begin position="1"/>
        <end position="23"/>
    </location>
</feature>
<feature type="chain" id="PRO_5019065389" evidence="5">
    <location>
        <begin position="24"/>
        <end position="446"/>
    </location>
</feature>
<dbReference type="Gene3D" id="2.40.160.10">
    <property type="entry name" value="Porin"/>
    <property type="match status" value="1"/>
</dbReference>
<gene>
    <name evidence="6" type="ORF">BK661_04680</name>
</gene>
<dbReference type="Pfam" id="PF03573">
    <property type="entry name" value="OprD"/>
    <property type="match status" value="1"/>
</dbReference>
<dbReference type="InterPro" id="IPR023614">
    <property type="entry name" value="Porin_dom_sf"/>
</dbReference>
<keyword evidence="2" id="KW-0813">Transport</keyword>
<evidence type="ECO:0000256" key="1">
    <source>
        <dbReference type="ARBA" id="ARBA00009075"/>
    </source>
</evidence>
<evidence type="ECO:0000256" key="3">
    <source>
        <dbReference type="ARBA" id="ARBA00022729"/>
    </source>
</evidence>
<dbReference type="PANTHER" id="PTHR34596">
    <property type="entry name" value="CHITOPORIN"/>
    <property type="match status" value="1"/>
</dbReference>
<reference evidence="6 7" key="1">
    <citation type="submission" date="2016-10" db="EMBL/GenBank/DDBJ databases">
        <title>Comparative genome analysis of multiple Pseudomonas spp. focuses on biocontrol and plant growth promoting traits.</title>
        <authorList>
            <person name="Tao X.-Y."/>
            <person name="Taylor C.G."/>
        </authorList>
    </citation>
    <scope>NUCLEOTIDE SEQUENCE [LARGE SCALE GENOMIC DNA]</scope>
    <source>
        <strain evidence="6 7">94G2</strain>
    </source>
</reference>
<proteinExistence type="inferred from homology"/>
<evidence type="ECO:0000313" key="6">
    <source>
        <dbReference type="EMBL" id="RON35664.1"/>
    </source>
</evidence>
<dbReference type="PANTHER" id="PTHR34596:SF2">
    <property type="entry name" value="CHITOPORIN"/>
    <property type="match status" value="1"/>
</dbReference>
<name>A0A423JD79_9PSED</name>